<reference evidence="1" key="1">
    <citation type="submission" date="2014-11" db="EMBL/GenBank/DDBJ databases">
        <authorList>
            <person name="Otto D Thomas"/>
            <person name="Naeem Raeece"/>
        </authorList>
    </citation>
    <scope>NUCLEOTIDE SEQUENCE</scope>
</reference>
<accession>A0A0G4H5Z5</accession>
<dbReference type="PhylomeDB" id="A0A0G4H5Z5"/>
<gene>
    <name evidence="1" type="ORF">Cvel_24835</name>
</gene>
<proteinExistence type="predicted"/>
<dbReference type="EMBL" id="CDMZ01001919">
    <property type="protein sequence ID" value="CEM39270.1"/>
    <property type="molecule type" value="Genomic_DNA"/>
</dbReference>
<protein>
    <submittedName>
        <fullName evidence="1">Uncharacterized protein</fullName>
    </submittedName>
</protein>
<name>A0A0G4H5Z5_9ALVE</name>
<dbReference type="VEuPathDB" id="CryptoDB:Cvel_24835"/>
<organism evidence="1">
    <name type="scientific">Chromera velia CCMP2878</name>
    <dbReference type="NCBI Taxonomy" id="1169474"/>
    <lineage>
        <taxon>Eukaryota</taxon>
        <taxon>Sar</taxon>
        <taxon>Alveolata</taxon>
        <taxon>Colpodellida</taxon>
        <taxon>Chromeraceae</taxon>
        <taxon>Chromera</taxon>
    </lineage>
</organism>
<dbReference type="AlphaFoldDB" id="A0A0G4H5Z5"/>
<evidence type="ECO:0000313" key="1">
    <source>
        <dbReference type="EMBL" id="CEM39270.1"/>
    </source>
</evidence>
<sequence length="121" mass="13505">MTGWLHPKLPNVMKKPNPLNYCFCPVRFWNLLKDEKVLQILRGEPWGEPKCHSCGGEVKAEEATAQSSLISETFMSSIDFVAAGDRDKAYELLIDDGETQLSNSTASQLYEDLAQALKEIG</sequence>